<gene>
    <name evidence="2" type="ORF">SO802_011229</name>
</gene>
<dbReference type="Proteomes" id="UP001459277">
    <property type="component" value="Unassembled WGS sequence"/>
</dbReference>
<protein>
    <submittedName>
        <fullName evidence="2">Uncharacterized protein</fullName>
    </submittedName>
</protein>
<name>A0AAW2D1V7_9ROSI</name>
<dbReference type="EMBL" id="JAZDWU010000004">
    <property type="protein sequence ID" value="KAL0003668.1"/>
    <property type="molecule type" value="Genomic_DNA"/>
</dbReference>
<organism evidence="2 3">
    <name type="scientific">Lithocarpus litseifolius</name>
    <dbReference type="NCBI Taxonomy" id="425828"/>
    <lineage>
        <taxon>Eukaryota</taxon>
        <taxon>Viridiplantae</taxon>
        <taxon>Streptophyta</taxon>
        <taxon>Embryophyta</taxon>
        <taxon>Tracheophyta</taxon>
        <taxon>Spermatophyta</taxon>
        <taxon>Magnoliopsida</taxon>
        <taxon>eudicotyledons</taxon>
        <taxon>Gunneridae</taxon>
        <taxon>Pentapetalae</taxon>
        <taxon>rosids</taxon>
        <taxon>fabids</taxon>
        <taxon>Fagales</taxon>
        <taxon>Fagaceae</taxon>
        <taxon>Lithocarpus</taxon>
    </lineage>
</organism>
<sequence>MKYPKSKNPKPFFFLLNSTTHKTLVFYLGTFTGCMCLVEITSFWSHTEGKKIPLKITSKVFIKGSIYEIEMHVEIVAKKAYSRSLTYMNNFTAKQGNGDFDMASLESTTSATDEKHEVGLFQRIFRCFTKENGSLKVTEVNGVDVGGAFFLHFSVHALKRNTITIGIFLDDDS</sequence>
<evidence type="ECO:0000256" key="1">
    <source>
        <dbReference type="SAM" id="Phobius"/>
    </source>
</evidence>
<evidence type="ECO:0000313" key="3">
    <source>
        <dbReference type="Proteomes" id="UP001459277"/>
    </source>
</evidence>
<reference evidence="2 3" key="1">
    <citation type="submission" date="2024-01" db="EMBL/GenBank/DDBJ databases">
        <title>A telomere-to-telomere, gap-free genome of sweet tea (Lithocarpus litseifolius).</title>
        <authorList>
            <person name="Zhou J."/>
        </authorList>
    </citation>
    <scope>NUCLEOTIDE SEQUENCE [LARGE SCALE GENOMIC DNA]</scope>
    <source>
        <strain evidence="2">Zhou-2022a</strain>
        <tissue evidence="2">Leaf</tissue>
    </source>
</reference>
<dbReference type="PROSITE" id="PS51257">
    <property type="entry name" value="PROKAR_LIPOPROTEIN"/>
    <property type="match status" value="1"/>
</dbReference>
<keyword evidence="1" id="KW-1133">Transmembrane helix</keyword>
<keyword evidence="3" id="KW-1185">Reference proteome</keyword>
<keyword evidence="1" id="KW-0812">Transmembrane</keyword>
<comment type="caution">
    <text evidence="2">The sequence shown here is derived from an EMBL/GenBank/DDBJ whole genome shotgun (WGS) entry which is preliminary data.</text>
</comment>
<accession>A0AAW2D1V7</accession>
<dbReference type="AlphaFoldDB" id="A0AAW2D1V7"/>
<keyword evidence="1" id="KW-0472">Membrane</keyword>
<proteinExistence type="predicted"/>
<evidence type="ECO:0000313" key="2">
    <source>
        <dbReference type="EMBL" id="KAL0003668.1"/>
    </source>
</evidence>
<feature type="transmembrane region" description="Helical" evidence="1">
    <location>
        <begin position="24"/>
        <end position="45"/>
    </location>
</feature>